<dbReference type="InterPro" id="IPR006690">
    <property type="entry name" value="OMPA-like_CS"/>
</dbReference>
<evidence type="ECO:0000256" key="1">
    <source>
        <dbReference type="ARBA" id="ARBA00004442"/>
    </source>
</evidence>
<evidence type="ECO:0000256" key="2">
    <source>
        <dbReference type="ARBA" id="ARBA00022729"/>
    </source>
</evidence>
<reference evidence="7 8" key="1">
    <citation type="submission" date="2020-08" db="EMBL/GenBank/DDBJ databases">
        <title>Genomic Encyclopedia of Type Strains, Phase III (KMG-III): the genomes of soil and plant-associated and newly described type strains.</title>
        <authorList>
            <person name="Whitman W."/>
        </authorList>
    </citation>
    <scope>NUCLEOTIDE SEQUENCE [LARGE SCALE GENOMIC DNA]</scope>
    <source>
        <strain evidence="7 8">CECT 5995</strain>
    </source>
</reference>
<dbReference type="PANTHER" id="PTHR30329">
    <property type="entry name" value="STATOR ELEMENT OF FLAGELLAR MOTOR COMPLEX"/>
    <property type="match status" value="1"/>
</dbReference>
<dbReference type="Proteomes" id="UP000525987">
    <property type="component" value="Unassembled WGS sequence"/>
</dbReference>
<name>A0A7W5G8E6_9GAMM</name>
<evidence type="ECO:0000256" key="4">
    <source>
        <dbReference type="ARBA" id="ARBA00023237"/>
    </source>
</evidence>
<keyword evidence="4" id="KW-0998">Cell outer membrane</keyword>
<dbReference type="CDD" id="cd07185">
    <property type="entry name" value="OmpA_C-like"/>
    <property type="match status" value="1"/>
</dbReference>
<keyword evidence="2" id="KW-0732">Signal</keyword>
<dbReference type="Gene3D" id="3.30.1450.10">
    <property type="match status" value="1"/>
</dbReference>
<dbReference type="GO" id="GO:0009279">
    <property type="term" value="C:cell outer membrane"/>
    <property type="evidence" value="ECO:0007669"/>
    <property type="project" value="UniProtKB-SubCell"/>
</dbReference>
<dbReference type="SUPFAM" id="SSF103088">
    <property type="entry name" value="OmpA-like"/>
    <property type="match status" value="1"/>
</dbReference>
<dbReference type="InterPro" id="IPR037873">
    <property type="entry name" value="BamE-like"/>
</dbReference>
<dbReference type="InterPro" id="IPR006664">
    <property type="entry name" value="OMP_bac"/>
</dbReference>
<dbReference type="PRINTS" id="PR01021">
    <property type="entry name" value="OMPADOMAIN"/>
</dbReference>
<dbReference type="PROSITE" id="PS51257">
    <property type="entry name" value="PROKAR_LIPOPROTEIN"/>
    <property type="match status" value="1"/>
</dbReference>
<evidence type="ECO:0000313" key="8">
    <source>
        <dbReference type="Proteomes" id="UP000525987"/>
    </source>
</evidence>
<keyword evidence="8" id="KW-1185">Reference proteome</keyword>
<dbReference type="EMBL" id="JACHXM010000052">
    <property type="protein sequence ID" value="MBB3143496.1"/>
    <property type="molecule type" value="Genomic_DNA"/>
</dbReference>
<dbReference type="Pfam" id="PF04355">
    <property type="entry name" value="BamE"/>
    <property type="match status" value="1"/>
</dbReference>
<dbReference type="InterPro" id="IPR036737">
    <property type="entry name" value="OmpA-like_sf"/>
</dbReference>
<dbReference type="PANTHER" id="PTHR30329:SF21">
    <property type="entry name" value="LIPOPROTEIN YIAD-RELATED"/>
    <property type="match status" value="1"/>
</dbReference>
<accession>A0A7W5G8E6</accession>
<evidence type="ECO:0000313" key="7">
    <source>
        <dbReference type="EMBL" id="MBB3143496.1"/>
    </source>
</evidence>
<feature type="domain" description="OmpA-like" evidence="6">
    <location>
        <begin position="138"/>
        <end position="263"/>
    </location>
</feature>
<dbReference type="InterPro" id="IPR007450">
    <property type="entry name" value="BamE_dom"/>
</dbReference>
<dbReference type="InterPro" id="IPR050330">
    <property type="entry name" value="Bact_OuterMem_StrucFunc"/>
</dbReference>
<dbReference type="Pfam" id="PF00691">
    <property type="entry name" value="OmpA"/>
    <property type="match status" value="1"/>
</dbReference>
<evidence type="ECO:0000256" key="5">
    <source>
        <dbReference type="PROSITE-ProRule" id="PRU00473"/>
    </source>
</evidence>
<evidence type="ECO:0000256" key="3">
    <source>
        <dbReference type="ARBA" id="ARBA00023136"/>
    </source>
</evidence>
<protein>
    <submittedName>
        <fullName evidence="7">Outer membrane protein OmpA-like peptidoglycan-associated protein</fullName>
    </submittedName>
</protein>
<dbReference type="PROSITE" id="PS01068">
    <property type="entry name" value="OMPA_1"/>
    <property type="match status" value="1"/>
</dbReference>
<comment type="subcellular location">
    <subcellularLocation>
        <location evidence="1">Cell outer membrane</location>
    </subcellularLocation>
</comment>
<dbReference type="Gene3D" id="3.30.1330.60">
    <property type="entry name" value="OmpA-like domain"/>
    <property type="match status" value="1"/>
</dbReference>
<dbReference type="AlphaFoldDB" id="A0A7W5G8E6"/>
<organism evidence="7 8">
    <name type="scientific">Halomonas organivorans</name>
    <dbReference type="NCBI Taxonomy" id="257772"/>
    <lineage>
        <taxon>Bacteria</taxon>
        <taxon>Pseudomonadati</taxon>
        <taxon>Pseudomonadota</taxon>
        <taxon>Gammaproteobacteria</taxon>
        <taxon>Oceanospirillales</taxon>
        <taxon>Halomonadaceae</taxon>
        <taxon>Halomonas</taxon>
    </lineage>
</organism>
<evidence type="ECO:0000259" key="6">
    <source>
        <dbReference type="PROSITE" id="PS51123"/>
    </source>
</evidence>
<dbReference type="RefSeq" id="WP_183389806.1">
    <property type="nucleotide sequence ID" value="NZ_JACHXM010000052.1"/>
</dbReference>
<dbReference type="PROSITE" id="PS51123">
    <property type="entry name" value="OMPA_2"/>
    <property type="match status" value="1"/>
</dbReference>
<keyword evidence="3 5" id="KW-0472">Membrane</keyword>
<comment type="caution">
    <text evidence="7">The sequence shown here is derived from an EMBL/GenBank/DDBJ whole genome shotgun (WGS) entry which is preliminary data.</text>
</comment>
<gene>
    <name evidence="7" type="ORF">FHR96_004419</name>
</gene>
<sequence length="265" mass="28858">MHNSIRRNMVRALGIAGLTVLGLQGCATENAREGNAFPDPGDAWVEGGTYVNLENLRKMRVGISKDQVRGLLGSPHFSEGLIGVHEWNYIFHLPQGGGSYRVCQYQVGFDDDMLAEGLHWRDGECAALLEPPSLEASSEPQRMTLAADTLFDFDSSGLTHEGQQEVAALAERIRETFASPDIVVIGYTDRIGSEAYNLTLSEQRAAAVRRALINQSVSPGAVRSMGLGEGHPVVDCPASRVTPQVKACLRPNRRVEVEVTERSTL</sequence>
<dbReference type="InterPro" id="IPR006665">
    <property type="entry name" value="OmpA-like"/>
</dbReference>
<proteinExistence type="predicted"/>